<feature type="transmembrane region" description="Helical" evidence="1">
    <location>
        <begin position="56"/>
        <end position="76"/>
    </location>
</feature>
<feature type="transmembrane region" description="Helical" evidence="1">
    <location>
        <begin position="31"/>
        <end position="50"/>
    </location>
</feature>
<proteinExistence type="predicted"/>
<protein>
    <submittedName>
        <fullName evidence="2">Uncharacterized protein</fullName>
    </submittedName>
</protein>
<keyword evidence="1" id="KW-0812">Transmembrane</keyword>
<reference evidence="2" key="1">
    <citation type="journal article" date="2018" name="Genome Biol.">
        <title>SKESA: strategic k-mer extension for scrupulous assemblies.</title>
        <authorList>
            <person name="Souvorov A."/>
            <person name="Agarwala R."/>
            <person name="Lipman D.J."/>
        </authorList>
    </citation>
    <scope>NUCLEOTIDE SEQUENCE</scope>
    <source>
        <strain evidence="2">MA.GA5714TB</strain>
    </source>
</reference>
<evidence type="ECO:0000256" key="1">
    <source>
        <dbReference type="SAM" id="Phobius"/>
    </source>
</evidence>
<reference evidence="2" key="2">
    <citation type="submission" date="2020-02" db="EMBL/GenBank/DDBJ databases">
        <authorList>
            <consortium name="NCBI Pathogen Detection Project"/>
        </authorList>
    </citation>
    <scope>NUCLEOTIDE SEQUENCE</scope>
    <source>
        <strain evidence="2">MA.GA5714TB</strain>
    </source>
</reference>
<keyword evidence="1" id="KW-0472">Membrane</keyword>
<keyword evidence="1" id="KW-1133">Transmembrane helix</keyword>
<gene>
    <name evidence="2" type="ORF">G9E63_004395</name>
</gene>
<name>A0A750MDY9_SALER</name>
<comment type="caution">
    <text evidence="2">The sequence shown here is derived from an EMBL/GenBank/DDBJ whole genome shotgun (WGS) entry which is preliminary data.</text>
</comment>
<dbReference type="AlphaFoldDB" id="A0A750MDY9"/>
<sequence>MAAQRTSREGVSDRKTKDVNVSKKRKLADRLYGAFLLLCMVAVVSLFFYGQSHNSMWSIVAFGTGGILWCIAPEYYNRPDIDSKKASEGEGDGMA</sequence>
<dbReference type="EMBL" id="DAAVPT010000017">
    <property type="protein sequence ID" value="HAF6252714.1"/>
    <property type="molecule type" value="Genomic_DNA"/>
</dbReference>
<organism evidence="2">
    <name type="scientific">Salmonella enterica</name>
    <name type="common">Salmonella choleraesuis</name>
    <dbReference type="NCBI Taxonomy" id="28901"/>
    <lineage>
        <taxon>Bacteria</taxon>
        <taxon>Pseudomonadati</taxon>
        <taxon>Pseudomonadota</taxon>
        <taxon>Gammaproteobacteria</taxon>
        <taxon>Enterobacterales</taxon>
        <taxon>Enterobacteriaceae</taxon>
        <taxon>Salmonella</taxon>
    </lineage>
</organism>
<evidence type="ECO:0000313" key="2">
    <source>
        <dbReference type="EMBL" id="HAF6252714.1"/>
    </source>
</evidence>
<accession>A0A750MDY9</accession>